<proteinExistence type="predicted"/>
<protein>
    <submittedName>
        <fullName evidence="1">M15 family metallopeptidase</fullName>
    </submittedName>
</protein>
<dbReference type="SUPFAM" id="SSF55166">
    <property type="entry name" value="Hedgehog/DD-peptidase"/>
    <property type="match status" value="1"/>
</dbReference>
<evidence type="ECO:0000313" key="2">
    <source>
        <dbReference type="Proteomes" id="UP001176478"/>
    </source>
</evidence>
<dbReference type="RefSeq" id="WP_304557517.1">
    <property type="nucleotide sequence ID" value="NZ_JAUQTF010000001.1"/>
</dbReference>
<sequence length="146" mass="16473">MKKPFVFSQRSKNSLKGVNPILVKVLYRALEITPADFVVIEGVRSKEEQRKNMAKGVSQTLNSRHIEECKIDSICIGNAVDILPTAMKPGMVWDEHPELFDPVLQAIKQAGDELGVPLRFGKNWTHDPSLPVKTNFPDYPHVEIPR</sequence>
<dbReference type="CDD" id="cd14845">
    <property type="entry name" value="L-Ala-D-Glu_peptidase_like"/>
    <property type="match status" value="1"/>
</dbReference>
<dbReference type="EMBL" id="JAUQTG010000001">
    <property type="protein sequence ID" value="MDO7855554.1"/>
    <property type="molecule type" value="Genomic_DNA"/>
</dbReference>
<dbReference type="Gene3D" id="3.30.1380.10">
    <property type="match status" value="1"/>
</dbReference>
<reference evidence="1" key="2">
    <citation type="journal article" date="2024" name="Int. J. Antimicrob. Agents">
        <title>Identification of a novel Providencia species showing multi-drug-resistant in three patients with hospital-acquired infection.</title>
        <authorList>
            <person name="Yang W."/>
            <person name="Chen J."/>
            <person name="Yang F."/>
            <person name="Ji P."/>
            <person name="Shen S."/>
            <person name="Yin D."/>
            <person name="Hu F."/>
        </authorList>
    </citation>
    <scope>NUCLEOTIDE SEQUENCE</scope>
    <source>
        <strain evidence="1">CRE-138-0111</strain>
    </source>
</reference>
<dbReference type="InterPro" id="IPR009045">
    <property type="entry name" value="Zn_M74/Hedgehog-like"/>
</dbReference>
<keyword evidence="2" id="KW-1185">Reference proteome</keyword>
<evidence type="ECO:0000313" key="1">
    <source>
        <dbReference type="EMBL" id="MDO7855554.1"/>
    </source>
</evidence>
<organism evidence="1 2">
    <name type="scientific">Providencia huashanensis</name>
    <dbReference type="NCBI Taxonomy" id="3037798"/>
    <lineage>
        <taxon>Bacteria</taxon>
        <taxon>Pseudomonadati</taxon>
        <taxon>Pseudomonadota</taxon>
        <taxon>Gammaproteobacteria</taxon>
        <taxon>Enterobacterales</taxon>
        <taxon>Morganellaceae</taxon>
        <taxon>Providencia</taxon>
    </lineage>
</organism>
<name>A0ABT9ALV0_9GAMM</name>
<accession>A0ABT9ALV0</accession>
<reference evidence="1" key="1">
    <citation type="submission" date="2023-07" db="EMBL/GenBank/DDBJ databases">
        <authorList>
            <person name="Yang W."/>
            <person name="Chen J."/>
            <person name="Ji P."/>
            <person name="Hu F."/>
        </authorList>
    </citation>
    <scope>NUCLEOTIDE SEQUENCE</scope>
    <source>
        <strain evidence="1">CRE-138-0111</strain>
    </source>
</reference>
<gene>
    <name evidence="1" type="ORF">Q5E86_04010</name>
</gene>
<comment type="caution">
    <text evidence="1">The sequence shown here is derived from an EMBL/GenBank/DDBJ whole genome shotgun (WGS) entry which is preliminary data.</text>
</comment>
<dbReference type="Proteomes" id="UP001176478">
    <property type="component" value="Unassembled WGS sequence"/>
</dbReference>